<reference evidence="2 3" key="1">
    <citation type="submission" date="2018-04" db="EMBL/GenBank/DDBJ databases">
        <authorList>
            <person name="Zhang X."/>
            <person name="Yuan J."/>
            <person name="Li F."/>
            <person name="Xiang J."/>
        </authorList>
    </citation>
    <scope>NUCLEOTIDE SEQUENCE [LARGE SCALE GENOMIC DNA]</scope>
    <source>
        <tissue evidence="2">Muscle</tissue>
    </source>
</reference>
<evidence type="ECO:0000313" key="2">
    <source>
        <dbReference type="EMBL" id="ROT81121.1"/>
    </source>
</evidence>
<organism evidence="2 3">
    <name type="scientific">Penaeus vannamei</name>
    <name type="common">Whiteleg shrimp</name>
    <name type="synonym">Litopenaeus vannamei</name>
    <dbReference type="NCBI Taxonomy" id="6689"/>
    <lineage>
        <taxon>Eukaryota</taxon>
        <taxon>Metazoa</taxon>
        <taxon>Ecdysozoa</taxon>
        <taxon>Arthropoda</taxon>
        <taxon>Crustacea</taxon>
        <taxon>Multicrustacea</taxon>
        <taxon>Malacostraca</taxon>
        <taxon>Eumalacostraca</taxon>
        <taxon>Eucarida</taxon>
        <taxon>Decapoda</taxon>
        <taxon>Dendrobranchiata</taxon>
        <taxon>Penaeoidea</taxon>
        <taxon>Penaeidae</taxon>
        <taxon>Penaeus</taxon>
    </lineage>
</organism>
<feature type="region of interest" description="Disordered" evidence="1">
    <location>
        <begin position="273"/>
        <end position="342"/>
    </location>
</feature>
<dbReference type="Proteomes" id="UP000283509">
    <property type="component" value="Unassembled WGS sequence"/>
</dbReference>
<sequence length="412" mass="43887">MAASALLTSSLSPTSSKGMDVLLAPDVERHEDVLGAEFEIRHDLELGDGGPDVFHEARHQDLGAGLVPLRELDRHPVPLGDMTDCRSARARRRPESSPSAPLGEFFITAVPLRYLELYGGHGFFGCAQRPLDHQGPFRLLTVVGAELNPKLLLDLGGVASAFSYGDAYVFGKDVHREDHALLEHVLLDELLQLLDGPVHIGGQARYDDGRFPVLGNVNPDAVLFPDVTVLLAVIGKKEGHSTLLLLAVMGKKEGQMTLLLLAVMGKEGRSFEPSIAGCDGEEGRSNDPSIAGYDGEGGSNEPSIAGCNGEEGRSNETSIAGYDGEEGRSNDPSIAGCDGEEGRLNNPSITGCDGKKEGQMTLLLLVVMGKKEGHSTLLLLAVMGKKEGHSTLLLLAVMGKKEGQMGWGRKVK</sequence>
<evidence type="ECO:0000256" key="1">
    <source>
        <dbReference type="SAM" id="MobiDB-lite"/>
    </source>
</evidence>
<name>A0A3R7QWV2_PENVA</name>
<protein>
    <submittedName>
        <fullName evidence="2">Exported protein</fullName>
    </submittedName>
</protein>
<accession>A0A3R7QWV2</accession>
<evidence type="ECO:0000313" key="3">
    <source>
        <dbReference type="Proteomes" id="UP000283509"/>
    </source>
</evidence>
<keyword evidence="3" id="KW-1185">Reference proteome</keyword>
<reference evidence="2 3" key="2">
    <citation type="submission" date="2019-01" db="EMBL/GenBank/DDBJ databases">
        <title>The decoding of complex shrimp genome reveals the adaptation for benthos swimmer, frequently molting mechanism and breeding impact on genome.</title>
        <authorList>
            <person name="Sun Y."/>
            <person name="Gao Y."/>
            <person name="Yu Y."/>
        </authorList>
    </citation>
    <scope>NUCLEOTIDE SEQUENCE [LARGE SCALE GENOMIC DNA]</scope>
    <source>
        <tissue evidence="2">Muscle</tissue>
    </source>
</reference>
<feature type="region of interest" description="Disordered" evidence="1">
    <location>
        <begin position="78"/>
        <end position="98"/>
    </location>
</feature>
<proteinExistence type="predicted"/>
<gene>
    <name evidence="2" type="ORF">C7M84_000112</name>
</gene>
<dbReference type="AlphaFoldDB" id="A0A3R7QWV2"/>
<dbReference type="EMBL" id="QCYY01001015">
    <property type="protein sequence ID" value="ROT81121.1"/>
    <property type="molecule type" value="Genomic_DNA"/>
</dbReference>
<comment type="caution">
    <text evidence="2">The sequence shown here is derived from an EMBL/GenBank/DDBJ whole genome shotgun (WGS) entry which is preliminary data.</text>
</comment>